<feature type="binding site" evidence="3">
    <location>
        <position position="167"/>
    </location>
    <ligand>
        <name>Mg(2+)</name>
        <dbReference type="ChEBI" id="CHEBI:18420"/>
    </ligand>
</feature>
<comment type="cofactor">
    <cofactor evidence="3">
        <name>Mg(2+)</name>
        <dbReference type="ChEBI" id="CHEBI:18420"/>
    </cofactor>
    <text evidence="3">Binds 1 Mg(2+) ion.</text>
</comment>
<feature type="binding site" evidence="3">
    <location>
        <position position="167"/>
    </location>
    <ligand>
        <name>Zn(2+)</name>
        <dbReference type="ChEBI" id="CHEBI:29105"/>
        <label>2</label>
    </ligand>
</feature>
<keyword evidence="8" id="KW-1185">Reference proteome</keyword>
<dbReference type="GeneID" id="42006555"/>
<comment type="cofactor">
    <cofactor evidence="3">
        <name>Zn(2+)</name>
        <dbReference type="ChEBI" id="CHEBI:29105"/>
    </cofactor>
    <text evidence="3">Binds 2 Zn(2+) ions.</text>
</comment>
<dbReference type="AlphaFoldDB" id="A0A507BVS5"/>
<dbReference type="EMBL" id="QEAO01000047">
    <property type="protein sequence ID" value="TPX31308.1"/>
    <property type="molecule type" value="Genomic_DNA"/>
</dbReference>
<evidence type="ECO:0000313" key="7">
    <source>
        <dbReference type="EMBL" id="TPX31308.1"/>
    </source>
</evidence>
<dbReference type="CDD" id="cd16012">
    <property type="entry name" value="ALP"/>
    <property type="match status" value="1"/>
</dbReference>
<proteinExistence type="inferred from homology"/>
<dbReference type="Gene3D" id="3.40.720.10">
    <property type="entry name" value="Alkaline Phosphatase, subunit A"/>
    <property type="match status" value="1"/>
</dbReference>
<dbReference type="Pfam" id="PF00245">
    <property type="entry name" value="Alk_phosphatase"/>
    <property type="match status" value="1"/>
</dbReference>
<dbReference type="InterPro" id="IPR001952">
    <property type="entry name" value="Alkaline_phosphatase"/>
</dbReference>
<organism evidence="7 8">
    <name type="scientific">Synchytrium microbalum</name>
    <dbReference type="NCBI Taxonomy" id="1806994"/>
    <lineage>
        <taxon>Eukaryota</taxon>
        <taxon>Fungi</taxon>
        <taxon>Fungi incertae sedis</taxon>
        <taxon>Chytridiomycota</taxon>
        <taxon>Chytridiomycota incertae sedis</taxon>
        <taxon>Chytridiomycetes</taxon>
        <taxon>Synchytriales</taxon>
        <taxon>Synchytriaceae</taxon>
        <taxon>Synchytrium</taxon>
    </lineage>
</organism>
<comment type="similarity">
    <text evidence="4">Belongs to the alkaline phosphatase family.</text>
</comment>
<protein>
    <recommendedName>
        <fullName evidence="1">alkaline phosphatase</fullName>
        <ecNumber evidence="1">3.1.3.1</ecNumber>
    </recommendedName>
</protein>
<feature type="binding site" evidence="3">
    <location>
        <position position="281"/>
    </location>
    <ligand>
        <name>Mg(2+)</name>
        <dbReference type="ChEBI" id="CHEBI:18420"/>
    </ligand>
</feature>
<dbReference type="STRING" id="1806994.A0A507BVS5"/>
<dbReference type="PANTHER" id="PTHR11596:SF72">
    <property type="entry name" value="ALKALINE PHOSPHATASE"/>
    <property type="match status" value="1"/>
</dbReference>
<evidence type="ECO:0000313" key="8">
    <source>
        <dbReference type="Proteomes" id="UP000319731"/>
    </source>
</evidence>
<evidence type="ECO:0000256" key="4">
    <source>
        <dbReference type="RuleBase" id="RU003946"/>
    </source>
</evidence>
<dbReference type="SMART" id="SM00098">
    <property type="entry name" value="alkPPc"/>
    <property type="match status" value="1"/>
</dbReference>
<evidence type="ECO:0000256" key="6">
    <source>
        <dbReference type="SAM" id="SignalP"/>
    </source>
</evidence>
<keyword evidence="6" id="KW-0732">Signal</keyword>
<dbReference type="GO" id="GO:0046872">
    <property type="term" value="F:metal ion binding"/>
    <property type="evidence" value="ECO:0007669"/>
    <property type="project" value="UniProtKB-KW"/>
</dbReference>
<dbReference type="SUPFAM" id="SSF53649">
    <property type="entry name" value="Alkaline phosphatase-like"/>
    <property type="match status" value="1"/>
</dbReference>
<dbReference type="RefSeq" id="XP_031022767.1">
    <property type="nucleotide sequence ID" value="XM_031171258.1"/>
</dbReference>
<comment type="caution">
    <text evidence="7">The sequence shown here is derived from an EMBL/GenBank/DDBJ whole genome shotgun (WGS) entry which is preliminary data.</text>
</comment>
<evidence type="ECO:0000256" key="5">
    <source>
        <dbReference type="SAM" id="Phobius"/>
    </source>
</evidence>
<evidence type="ECO:0000256" key="2">
    <source>
        <dbReference type="PIRSR" id="PIRSR601952-1"/>
    </source>
</evidence>
<dbReference type="InterPro" id="IPR017850">
    <property type="entry name" value="Alkaline_phosphatase_core_sf"/>
</dbReference>
<feature type="active site" description="Phosphoserine intermediate" evidence="2">
    <location>
        <position position="219"/>
    </location>
</feature>
<feature type="binding site" evidence="3">
    <location>
        <position position="457"/>
    </location>
    <ligand>
        <name>Zn(2+)</name>
        <dbReference type="ChEBI" id="CHEBI:29105"/>
        <label>2</label>
    </ligand>
</feature>
<feature type="binding site" evidence="3">
    <location>
        <position position="453"/>
    </location>
    <ligand>
        <name>Zn(2+)</name>
        <dbReference type="ChEBI" id="CHEBI:29105"/>
        <label>2</label>
    </ligand>
</feature>
<dbReference type="OrthoDB" id="5818554at2759"/>
<dbReference type="Proteomes" id="UP000319731">
    <property type="component" value="Unassembled WGS sequence"/>
</dbReference>
<evidence type="ECO:0000256" key="1">
    <source>
        <dbReference type="ARBA" id="ARBA00012647"/>
    </source>
</evidence>
<keyword evidence="3" id="KW-0862">Zinc</keyword>
<feature type="binding site" evidence="3">
    <location>
        <position position="494"/>
    </location>
    <ligand>
        <name>Zn(2+)</name>
        <dbReference type="ChEBI" id="CHEBI:29105"/>
        <label>2</label>
    </ligand>
</feature>
<feature type="signal peptide" evidence="6">
    <location>
        <begin position="1"/>
        <end position="17"/>
    </location>
</feature>
<name>A0A507BVS5_9FUNG</name>
<feature type="chain" id="PRO_5021486646" description="alkaline phosphatase" evidence="6">
    <location>
        <begin position="18"/>
        <end position="737"/>
    </location>
</feature>
<keyword evidence="5" id="KW-0812">Transmembrane</keyword>
<feature type="binding site" evidence="3">
    <location>
        <position position="493"/>
    </location>
    <ligand>
        <name>Zn(2+)</name>
        <dbReference type="ChEBI" id="CHEBI:29105"/>
        <label>2</label>
    </ligand>
</feature>
<gene>
    <name evidence="7" type="primary">PHO8C</name>
    <name evidence="7" type="ORF">SmJEL517_g05332</name>
</gene>
<feature type="binding site" evidence="3">
    <location>
        <position position="448"/>
    </location>
    <ligand>
        <name>Mg(2+)</name>
        <dbReference type="ChEBI" id="CHEBI:18420"/>
    </ligand>
</feature>
<dbReference type="PANTHER" id="PTHR11596">
    <property type="entry name" value="ALKALINE PHOSPHATASE"/>
    <property type="match status" value="1"/>
</dbReference>
<dbReference type="EC" id="3.1.3.1" evidence="1"/>
<reference evidence="7 8" key="1">
    <citation type="journal article" date="2019" name="Sci. Rep.">
        <title>Comparative genomics of chytrid fungi reveal insights into the obligate biotrophic and pathogenic lifestyle of Synchytrium endobioticum.</title>
        <authorList>
            <person name="van de Vossenberg B.T.L.H."/>
            <person name="Warris S."/>
            <person name="Nguyen H.D.T."/>
            <person name="van Gent-Pelzer M.P.E."/>
            <person name="Joly D.L."/>
            <person name="van de Geest H.C."/>
            <person name="Bonants P.J.M."/>
            <person name="Smith D.S."/>
            <person name="Levesque C.A."/>
            <person name="van der Lee T.A.J."/>
        </authorList>
    </citation>
    <scope>NUCLEOTIDE SEQUENCE [LARGE SCALE GENOMIC DNA]</scope>
    <source>
        <strain evidence="7 8">JEL517</strain>
    </source>
</reference>
<keyword evidence="3" id="KW-0479">Metal-binding</keyword>
<keyword evidence="5" id="KW-0472">Membrane</keyword>
<keyword evidence="5" id="KW-1133">Transmembrane helix</keyword>
<dbReference type="GO" id="GO:0004035">
    <property type="term" value="F:alkaline phosphatase activity"/>
    <property type="evidence" value="ECO:0007669"/>
    <property type="project" value="UniProtKB-EC"/>
</dbReference>
<feature type="transmembrane region" description="Helical" evidence="5">
    <location>
        <begin position="690"/>
        <end position="715"/>
    </location>
</feature>
<sequence>MNRLLYFILVLAGVALADHPTAGQYNRNRASPSGSLLSVEPVDGAEFAIGQFFDISIELHNIAGGASPDISGLTFSVNGTNAATYFGRTAQAVEAWNFTYFVSAAAKYSSQATTVGVSRFSIRSVSLTSAGPLSFTATVGNETVSGTWTGRSFSTRKAKNVVLFIGDGMPSSAISAARLISKATRFGKYGPDNNWLNIEKLGNIGKVMPNGLDSMITDSANSASTYASGQKGWVNGLNVYADTSAATLDDPKTETLPSMIRRLRPNMCIGIVTTSEVQDATPAAWASYTRRRADKNYITDQYLNGWNATLGGLTYPWGGVAVKPDVLMGGGGEFFCSKTNSTPNCASLANADYYAKFAAAGYSVVNTKDALNSYSGSAPLLGIFTLNHMDTWIDRNLNQSNLALNAKSNPTGAASATPSQPNLDSMVKVAISAMDAKCGSNGFFMMVEAASIDKSFHPMDFDRAMADLLELDRTVAAVRAYDPYDTAVLVTADHAQGFDVWGSVDTQLYAKGALNDNGNSTIHIQKRHAIGDYDVAGWPNLVTDATTGLPTNFAVRYKMAGGKVDGPSHSENFNSVTVPDSTTNPLTRNPTANNATLTAQYAPDTVYVANANDQEGTDGIAWIPNLPVSESTSVHTLQAVDLYCGGPRSFAINCRKVMDNTELFFILADAIGINGDGSYNSAAPATSNNAGIIAGSVVGGLVVGAIIGALVWYAFRSKKAVAAKHEPEVKTPEVVSA</sequence>
<evidence type="ECO:0000256" key="3">
    <source>
        <dbReference type="PIRSR" id="PIRSR601952-2"/>
    </source>
</evidence>
<accession>A0A507BVS5</accession>
<dbReference type="PRINTS" id="PR00113">
    <property type="entry name" value="ALKPHPHTASE"/>
</dbReference>
<keyword evidence="3" id="KW-0460">Magnesium</keyword>
<feature type="binding site" evidence="3">
    <location>
        <position position="279"/>
    </location>
    <ligand>
        <name>Mg(2+)</name>
        <dbReference type="ChEBI" id="CHEBI:18420"/>
    </ligand>
</feature>